<keyword evidence="2" id="KW-1185">Reference proteome</keyword>
<proteinExistence type="predicted"/>
<gene>
    <name evidence="1" type="ORF">Pmani_004149</name>
</gene>
<dbReference type="Proteomes" id="UP001292094">
    <property type="component" value="Unassembled WGS sequence"/>
</dbReference>
<comment type="caution">
    <text evidence="1">The sequence shown here is derived from an EMBL/GenBank/DDBJ whole genome shotgun (WGS) entry which is preliminary data.</text>
</comment>
<name>A0AAE1QF80_9EUCA</name>
<evidence type="ECO:0000313" key="1">
    <source>
        <dbReference type="EMBL" id="KAK4325256.1"/>
    </source>
</evidence>
<feature type="non-terminal residue" evidence="1">
    <location>
        <position position="1"/>
    </location>
</feature>
<organism evidence="1 2">
    <name type="scientific">Petrolisthes manimaculis</name>
    <dbReference type="NCBI Taxonomy" id="1843537"/>
    <lineage>
        <taxon>Eukaryota</taxon>
        <taxon>Metazoa</taxon>
        <taxon>Ecdysozoa</taxon>
        <taxon>Arthropoda</taxon>
        <taxon>Crustacea</taxon>
        <taxon>Multicrustacea</taxon>
        <taxon>Malacostraca</taxon>
        <taxon>Eumalacostraca</taxon>
        <taxon>Eucarida</taxon>
        <taxon>Decapoda</taxon>
        <taxon>Pleocyemata</taxon>
        <taxon>Anomura</taxon>
        <taxon>Galatheoidea</taxon>
        <taxon>Porcellanidae</taxon>
        <taxon>Petrolisthes</taxon>
    </lineage>
</organism>
<reference evidence="1" key="1">
    <citation type="submission" date="2023-11" db="EMBL/GenBank/DDBJ databases">
        <title>Genome assemblies of two species of porcelain crab, Petrolisthes cinctipes and Petrolisthes manimaculis (Anomura: Porcellanidae).</title>
        <authorList>
            <person name="Angst P."/>
        </authorList>
    </citation>
    <scope>NUCLEOTIDE SEQUENCE</scope>
    <source>
        <strain evidence="1">PB745_02</strain>
        <tissue evidence="1">Gill</tissue>
    </source>
</reference>
<sequence length="49" mass="5974">MSTSSWYRRSIWTYKGNREYTRLGYETAKAKFLQDDLDVDCTDRHYMIT</sequence>
<dbReference type="EMBL" id="JAWZYT010000291">
    <property type="protein sequence ID" value="KAK4325256.1"/>
    <property type="molecule type" value="Genomic_DNA"/>
</dbReference>
<dbReference type="AlphaFoldDB" id="A0AAE1QF80"/>
<evidence type="ECO:0000313" key="2">
    <source>
        <dbReference type="Proteomes" id="UP001292094"/>
    </source>
</evidence>
<accession>A0AAE1QF80</accession>
<protein>
    <submittedName>
        <fullName evidence="1">Uncharacterized protein</fullName>
    </submittedName>
</protein>